<name>A0A1S1MYZ5_9MYCO</name>
<evidence type="ECO:0000256" key="2">
    <source>
        <dbReference type="ARBA" id="ARBA00022679"/>
    </source>
</evidence>
<reference evidence="4 6" key="2">
    <citation type="journal article" date="2017" name="Int. J. Syst. Evol. Microbiol.">
        <title>Mycobacterium talmoniae sp. nov., a slowly growing mycobacterium isolated from human respiratory samples.</title>
        <authorList>
            <person name="Davidson R.M."/>
            <person name="DeGroote M.A."/>
            <person name="Marola J.L."/>
            <person name="Buss S."/>
            <person name="Jones V."/>
            <person name="McNeil M.R."/>
            <person name="Freifeld A.G."/>
            <person name="Elaine Epperson L."/>
            <person name="Hasan N.A."/>
            <person name="Jackson M."/>
            <person name="Iwen P.C."/>
            <person name="Salfinger M."/>
            <person name="Strong M."/>
        </authorList>
    </citation>
    <scope>NUCLEOTIDE SEQUENCE [LARGE SCALE GENOMIC DNA]</scope>
    <source>
        <strain evidence="4 6">ATCC BAA-2683</strain>
    </source>
</reference>
<dbReference type="EMBL" id="PPEA01000439">
    <property type="protein sequence ID" value="PQM46764.1"/>
    <property type="molecule type" value="Genomic_DNA"/>
</dbReference>
<comment type="similarity">
    <text evidence="1">Belongs to the amidinotransferase family.</text>
</comment>
<dbReference type="PANTHER" id="PTHR10488">
    <property type="entry name" value="GLYCINE AMIDINOTRANSFERASE, MITOCHONDRIAL"/>
    <property type="match status" value="1"/>
</dbReference>
<keyword evidence="5" id="KW-1185">Reference proteome</keyword>
<sequence>MPEVFVESEFAPLRTVVLAQSELALPATILDSAELDFLPPGAAENVPVGQDFGVACPERQRTWERERQQLDAVLRKHGVEVLRPRLLTEAEKAGTDGYANFFVRDPFFTIGNVVIEGSLRFGYRRREVLTMRDILAERVYPAPCSYVAAPAPEIAAADDATLGPGPFLEGGDVLVLGKHVFVGTSGLASNELGARWLQKLLAPLGYTVEVVRLRREMLHLDCALGLIRDGLVVVCEEALLDGIPDILKSWSRITVSLPEAKELATNGLPIGPEVYITDPVFGRIGEQLERAGITVEYVDFAISRSFGGAFRCSTQPLLRCS</sequence>
<dbReference type="Pfam" id="PF02274">
    <property type="entry name" value="ADI"/>
    <property type="match status" value="1"/>
</dbReference>
<reference evidence="3 5" key="1">
    <citation type="submission" date="2016-10" db="EMBL/GenBank/DDBJ databases">
        <title>Genome sequence of Mycobacterium talmonii.</title>
        <authorList>
            <person name="Greninger A.L."/>
            <person name="Elliott B."/>
            <person name="Vasireddy S."/>
            <person name="Vasireddy R."/>
        </authorList>
    </citation>
    <scope>NUCLEOTIDE SEQUENCE [LARGE SCALE GENOMIC DNA]</scope>
    <source>
        <strain evidence="3">MO-5499</strain>
        <strain evidence="5">NE-TNMC-100812</strain>
    </source>
</reference>
<dbReference type="Proteomes" id="UP000179734">
    <property type="component" value="Unassembled WGS sequence"/>
</dbReference>
<accession>A0A1S1MYZ5</accession>
<dbReference type="Proteomes" id="UP000238296">
    <property type="component" value="Unassembled WGS sequence"/>
</dbReference>
<comment type="caution">
    <text evidence="3">The sequence shown here is derived from an EMBL/GenBank/DDBJ whole genome shotgun (WGS) entry which is preliminary data.</text>
</comment>
<dbReference type="AlphaFoldDB" id="A0A1S1MYZ5"/>
<evidence type="ECO:0000313" key="4">
    <source>
        <dbReference type="EMBL" id="PQM46764.1"/>
    </source>
</evidence>
<dbReference type="EMBL" id="MLQM01000238">
    <property type="protein sequence ID" value="OHU92314.1"/>
    <property type="molecule type" value="Genomic_DNA"/>
</dbReference>
<dbReference type="GO" id="GO:0015069">
    <property type="term" value="F:scyllo-inosamine-4-phosphate amidinotransferase activity"/>
    <property type="evidence" value="ECO:0007669"/>
    <property type="project" value="UniProtKB-EC"/>
</dbReference>
<dbReference type="InterPro" id="IPR033195">
    <property type="entry name" value="AmidinoTrfase"/>
</dbReference>
<evidence type="ECO:0000313" key="6">
    <source>
        <dbReference type="Proteomes" id="UP000238296"/>
    </source>
</evidence>
<dbReference type="RefSeq" id="WP_071029804.1">
    <property type="nucleotide sequence ID" value="NZ_MLQM01000238.1"/>
</dbReference>
<protein>
    <submittedName>
        <fullName evidence="3 4">Amidinotransferase</fullName>
        <ecNumber evidence="4">2.1.4.2</ecNumber>
    </submittedName>
</protein>
<organism evidence="3 5">
    <name type="scientific">Mycobacterium talmoniae</name>
    <dbReference type="NCBI Taxonomy" id="1858794"/>
    <lineage>
        <taxon>Bacteria</taxon>
        <taxon>Bacillati</taxon>
        <taxon>Actinomycetota</taxon>
        <taxon>Actinomycetes</taxon>
        <taxon>Mycobacteriales</taxon>
        <taxon>Mycobacteriaceae</taxon>
        <taxon>Mycobacterium</taxon>
    </lineage>
</organism>
<evidence type="ECO:0000256" key="1">
    <source>
        <dbReference type="ARBA" id="ARBA00006943"/>
    </source>
</evidence>
<evidence type="ECO:0000313" key="3">
    <source>
        <dbReference type="EMBL" id="OHU92314.1"/>
    </source>
</evidence>
<dbReference type="Gene3D" id="3.75.10.10">
    <property type="entry name" value="L-arginine/glycine Amidinotransferase, Chain A"/>
    <property type="match status" value="1"/>
</dbReference>
<dbReference type="EC" id="2.1.4.2" evidence="4"/>
<evidence type="ECO:0000313" key="5">
    <source>
        <dbReference type="Proteomes" id="UP000179734"/>
    </source>
</evidence>
<reference evidence="4" key="3">
    <citation type="submission" date="2018-01" db="EMBL/GenBank/DDBJ databases">
        <authorList>
            <person name="Gaut B.S."/>
            <person name="Morton B.R."/>
            <person name="Clegg M.T."/>
            <person name="Duvall M.R."/>
        </authorList>
    </citation>
    <scope>NUCLEOTIDE SEQUENCE</scope>
    <source>
        <strain evidence="4">ATCC BAA-2683</strain>
    </source>
</reference>
<proteinExistence type="inferred from homology"/>
<gene>
    <name evidence="4" type="primary">strB1</name>
    <name evidence="3" type="ORF">BKN37_25230</name>
    <name evidence="4" type="ORF">C1Y40_03062</name>
</gene>
<dbReference type="SUPFAM" id="SSF55909">
    <property type="entry name" value="Pentein"/>
    <property type="match status" value="1"/>
</dbReference>
<dbReference type="PANTHER" id="PTHR10488:SF1">
    <property type="entry name" value="GLYCINE AMIDINOTRANSFERASE, MITOCHONDRIAL"/>
    <property type="match status" value="1"/>
</dbReference>
<keyword evidence="2 3" id="KW-0808">Transferase</keyword>